<proteinExistence type="predicted"/>
<gene>
    <name evidence="1" type="ORF">BS47DRAFT_816925</name>
</gene>
<evidence type="ECO:0000313" key="1">
    <source>
        <dbReference type="EMBL" id="KAF9503424.1"/>
    </source>
</evidence>
<organism evidence="1 2">
    <name type="scientific">Hydnum rufescens UP504</name>
    <dbReference type="NCBI Taxonomy" id="1448309"/>
    <lineage>
        <taxon>Eukaryota</taxon>
        <taxon>Fungi</taxon>
        <taxon>Dikarya</taxon>
        <taxon>Basidiomycota</taxon>
        <taxon>Agaricomycotina</taxon>
        <taxon>Agaricomycetes</taxon>
        <taxon>Cantharellales</taxon>
        <taxon>Hydnaceae</taxon>
        <taxon>Hydnum</taxon>
    </lineage>
</organism>
<reference evidence="1" key="1">
    <citation type="journal article" date="2020" name="Nat. Commun.">
        <title>Large-scale genome sequencing of mycorrhizal fungi provides insights into the early evolution of symbiotic traits.</title>
        <authorList>
            <person name="Miyauchi S."/>
            <person name="Kiss E."/>
            <person name="Kuo A."/>
            <person name="Drula E."/>
            <person name="Kohler A."/>
            <person name="Sanchez-Garcia M."/>
            <person name="Morin E."/>
            <person name="Andreopoulos B."/>
            <person name="Barry K.W."/>
            <person name="Bonito G."/>
            <person name="Buee M."/>
            <person name="Carver A."/>
            <person name="Chen C."/>
            <person name="Cichocki N."/>
            <person name="Clum A."/>
            <person name="Culley D."/>
            <person name="Crous P.W."/>
            <person name="Fauchery L."/>
            <person name="Girlanda M."/>
            <person name="Hayes R.D."/>
            <person name="Keri Z."/>
            <person name="LaButti K."/>
            <person name="Lipzen A."/>
            <person name="Lombard V."/>
            <person name="Magnuson J."/>
            <person name="Maillard F."/>
            <person name="Murat C."/>
            <person name="Nolan M."/>
            <person name="Ohm R.A."/>
            <person name="Pangilinan J."/>
            <person name="Pereira M.F."/>
            <person name="Perotto S."/>
            <person name="Peter M."/>
            <person name="Pfister S."/>
            <person name="Riley R."/>
            <person name="Sitrit Y."/>
            <person name="Stielow J.B."/>
            <person name="Szollosi G."/>
            <person name="Zifcakova L."/>
            <person name="Stursova M."/>
            <person name="Spatafora J.W."/>
            <person name="Tedersoo L."/>
            <person name="Vaario L.M."/>
            <person name="Yamada A."/>
            <person name="Yan M."/>
            <person name="Wang P."/>
            <person name="Xu J."/>
            <person name="Bruns T."/>
            <person name="Baldrian P."/>
            <person name="Vilgalys R."/>
            <person name="Dunand C."/>
            <person name="Henrissat B."/>
            <person name="Grigoriev I.V."/>
            <person name="Hibbett D."/>
            <person name="Nagy L.G."/>
            <person name="Martin F.M."/>
        </authorList>
    </citation>
    <scope>NUCLEOTIDE SEQUENCE</scope>
    <source>
        <strain evidence="1">UP504</strain>
    </source>
</reference>
<dbReference type="EMBL" id="MU129360">
    <property type="protein sequence ID" value="KAF9503424.1"/>
    <property type="molecule type" value="Genomic_DNA"/>
</dbReference>
<keyword evidence="2" id="KW-1185">Reference proteome</keyword>
<protein>
    <submittedName>
        <fullName evidence="1">Uncharacterized protein</fullName>
    </submittedName>
</protein>
<dbReference type="AlphaFoldDB" id="A0A9P6DLP3"/>
<evidence type="ECO:0000313" key="2">
    <source>
        <dbReference type="Proteomes" id="UP000886523"/>
    </source>
</evidence>
<accession>A0A9P6DLP3</accession>
<name>A0A9P6DLP3_9AGAM</name>
<sequence>MTVCLSCLLCSCSESIQTATTDERTLRHLESDIRLLAELLEPLGYTESHLFSPELVHQLRRLARKLRDISRTMKRSISSGENRRRFFSSQPENTGGDLNTFAEGFHRALDEFRVTALPTYSVSTMEAAVRPLGIVSNSSCALLPFLDWAVQSRRVMDHRFGLIRTVRLCYRGYRVSRSWRGDYDD</sequence>
<comment type="caution">
    <text evidence="1">The sequence shown here is derived from an EMBL/GenBank/DDBJ whole genome shotgun (WGS) entry which is preliminary data.</text>
</comment>
<dbReference type="Proteomes" id="UP000886523">
    <property type="component" value="Unassembled WGS sequence"/>
</dbReference>